<keyword evidence="2 4" id="KW-0472">Membrane</keyword>
<dbReference type="Proteomes" id="UP000284794">
    <property type="component" value="Unassembled WGS sequence"/>
</dbReference>
<dbReference type="EMBL" id="WKRD01000002">
    <property type="protein sequence ID" value="MSC56265.1"/>
    <property type="molecule type" value="Genomic_DNA"/>
</dbReference>
<dbReference type="InterPro" id="IPR006182">
    <property type="entry name" value="FliF_N_dom"/>
</dbReference>
<feature type="transmembrane region" description="Helical" evidence="4">
    <location>
        <begin position="447"/>
        <end position="466"/>
    </location>
</feature>
<dbReference type="EMBL" id="CZBU01000003">
    <property type="protein sequence ID" value="CUQ76841.1"/>
    <property type="molecule type" value="Genomic_DNA"/>
</dbReference>
<keyword evidence="4" id="KW-0812">Transmembrane</keyword>
<reference evidence="9 18" key="3">
    <citation type="journal article" date="2019" name="Nat. Med.">
        <title>A library of human gut bacterial isolates paired with longitudinal multiomics data enables mechanistic microbiome research.</title>
        <authorList>
            <person name="Poyet M."/>
            <person name="Groussin M."/>
            <person name="Gibbons S.M."/>
            <person name="Avila-Pacheco J."/>
            <person name="Jiang X."/>
            <person name="Kearney S.M."/>
            <person name="Perrotta A.R."/>
            <person name="Berdy B."/>
            <person name="Zhao S."/>
            <person name="Lieberman T.D."/>
            <person name="Swanson P.K."/>
            <person name="Smith M."/>
            <person name="Roesemann S."/>
            <person name="Alexander J.E."/>
            <person name="Rich S.A."/>
            <person name="Livny J."/>
            <person name="Vlamakis H."/>
            <person name="Clish C."/>
            <person name="Bullock K."/>
            <person name="Deik A."/>
            <person name="Scott J."/>
            <person name="Pierce K.A."/>
            <person name="Xavier R.J."/>
            <person name="Alm E.J."/>
        </authorList>
    </citation>
    <scope>NUCLEOTIDE SEQUENCE [LARGE SCALE GENOMIC DNA]</scope>
    <source>
        <strain evidence="9 18">BIOML-A1</strain>
    </source>
</reference>
<evidence type="ECO:0000313" key="17">
    <source>
        <dbReference type="Proteomes" id="UP000285844"/>
    </source>
</evidence>
<organism evidence="7 13">
    <name type="scientific">Lachnospira eligens</name>
    <dbReference type="NCBI Taxonomy" id="39485"/>
    <lineage>
        <taxon>Bacteria</taxon>
        <taxon>Bacillati</taxon>
        <taxon>Bacillota</taxon>
        <taxon>Clostridia</taxon>
        <taxon>Lachnospirales</taxon>
        <taxon>Lachnospiraceae</taxon>
        <taxon>Lachnospira</taxon>
    </lineage>
</organism>
<keyword evidence="7" id="KW-0282">Flagellum</keyword>
<dbReference type="EMBL" id="QROY01000015">
    <property type="protein sequence ID" value="RHL65507.1"/>
    <property type="molecule type" value="Genomic_DNA"/>
</dbReference>
<feature type="transmembrane region" description="Helical" evidence="4">
    <location>
        <begin position="24"/>
        <end position="44"/>
    </location>
</feature>
<dbReference type="EMBL" id="CZBV01000002">
    <property type="protein sequence ID" value="CUQ80940.1"/>
    <property type="molecule type" value="Genomic_DNA"/>
</dbReference>
<keyword evidence="4" id="KW-1133">Transmembrane helix</keyword>
<evidence type="ECO:0000259" key="6">
    <source>
        <dbReference type="Pfam" id="PF08345"/>
    </source>
</evidence>
<protein>
    <submittedName>
        <fullName evidence="7 9">Flagellar M-ring protein</fullName>
    </submittedName>
</protein>
<proteinExistence type="predicted"/>
<sequence length="535" mass="58705">MDKLKQIPARFLEIWKSWSRNQKIIIVSAVAVFIAAVVVIAVVLSRPTYQELTRCEDYNEMNTVTSLLTDNGYTYQIDNMAVKVKEQDLTNAKMLIASNDIKPSGYSLDDALNSSLTTTESDKNKKYAKYLETKFENDITSLDGIKSASVTVHLSDDTNSFYSTKKDTTVAVTIDTNKTVGEDTAESIAVLLATAVGSSNTNGITIIDTSGKTLFNGADNSGSVSNIAYSSKLKYKSQIESTVAASVKNTALSTSLFNDATVAINLDLDWDTVNKIATEYTAQEGREEGLYDTSYELESNGTNGAGGTPGTTSNGETGTTYDLTDGTSSSSTYTVKQYQYLPNQLVTTTNSDPGKIVYGTSTMAVTLIKNVIYNEEDCKNLGYLDNMTWDEFKAQNANPVQVNVDNDWMNMFSSATGISTNNITVLAYNVPYFYDAPKTSVLSRASFWIQIGLAVAILGILVFIVLRSARPLTVEEKEPELSVEEMLASTKENQPSVDDIDLQEKSETRKAIEKFVDENPEAVALLLRNWLNDDW</sequence>
<evidence type="ECO:0000313" key="13">
    <source>
        <dbReference type="Proteomes" id="UP000095621"/>
    </source>
</evidence>
<dbReference type="Pfam" id="PF08345">
    <property type="entry name" value="YscJ_FliF_C"/>
    <property type="match status" value="1"/>
</dbReference>
<evidence type="ECO:0000259" key="5">
    <source>
        <dbReference type="Pfam" id="PF01514"/>
    </source>
</evidence>
<dbReference type="Proteomes" id="UP000481964">
    <property type="component" value="Unassembled WGS sequence"/>
</dbReference>
<evidence type="ECO:0000313" key="12">
    <source>
        <dbReference type="EMBL" id="RHL65507.1"/>
    </source>
</evidence>
<dbReference type="Pfam" id="PF01514">
    <property type="entry name" value="YscJ_FliF"/>
    <property type="match status" value="1"/>
</dbReference>
<dbReference type="RefSeq" id="WP_022097358.1">
    <property type="nucleotide sequence ID" value="NZ_CABIXW010000002.1"/>
</dbReference>
<dbReference type="InterPro" id="IPR013556">
    <property type="entry name" value="Flag_M-ring_C"/>
</dbReference>
<evidence type="ECO:0000313" key="7">
    <source>
        <dbReference type="EMBL" id="CUQ76841.1"/>
    </source>
</evidence>
<evidence type="ECO:0000256" key="2">
    <source>
        <dbReference type="ARBA" id="ARBA00023136"/>
    </source>
</evidence>
<dbReference type="EMBL" id="QSHM01000015">
    <property type="protein sequence ID" value="RHC11972.1"/>
    <property type="molecule type" value="Genomic_DNA"/>
</dbReference>
<comment type="subcellular location">
    <subcellularLocation>
        <location evidence="1">Membrane</location>
    </subcellularLocation>
</comment>
<feature type="region of interest" description="Disordered" evidence="3">
    <location>
        <begin position="296"/>
        <end position="328"/>
    </location>
</feature>
<dbReference type="GO" id="GO:0016020">
    <property type="term" value="C:membrane"/>
    <property type="evidence" value="ECO:0007669"/>
    <property type="project" value="UniProtKB-SubCell"/>
</dbReference>
<name>A0A174YYJ8_9FIRM</name>
<reference evidence="15 16" key="2">
    <citation type="submission" date="2018-08" db="EMBL/GenBank/DDBJ databases">
        <title>A genome reference for cultivated species of the human gut microbiota.</title>
        <authorList>
            <person name="Zou Y."/>
            <person name="Xue W."/>
            <person name="Luo G."/>
        </authorList>
    </citation>
    <scope>NUCLEOTIDE SEQUENCE [LARGE SCALE GENOMIC DNA]</scope>
    <source>
        <strain evidence="12 16">AF36-7BH</strain>
        <strain evidence="11 15">AM32-2AC</strain>
        <strain evidence="10 17">AM37-3BH</strain>
    </source>
</reference>
<evidence type="ECO:0000313" key="11">
    <source>
        <dbReference type="EMBL" id="RHD06924.1"/>
    </source>
</evidence>
<evidence type="ECO:0000313" key="8">
    <source>
        <dbReference type="EMBL" id="CUQ80940.1"/>
    </source>
</evidence>
<evidence type="ECO:0000256" key="1">
    <source>
        <dbReference type="ARBA" id="ARBA00004370"/>
    </source>
</evidence>
<keyword evidence="7" id="KW-0966">Cell projection</keyword>
<evidence type="ECO:0000256" key="4">
    <source>
        <dbReference type="SAM" id="Phobius"/>
    </source>
</evidence>
<dbReference type="InterPro" id="IPR043427">
    <property type="entry name" value="YscJ/FliF"/>
</dbReference>
<evidence type="ECO:0000313" key="9">
    <source>
        <dbReference type="EMBL" id="MSC56265.1"/>
    </source>
</evidence>
<dbReference type="Proteomes" id="UP000095780">
    <property type="component" value="Unassembled WGS sequence"/>
</dbReference>
<feature type="domain" description="Flagellar M-ring C-terminal" evidence="6">
    <location>
        <begin position="259"/>
        <end position="357"/>
    </location>
</feature>
<reference evidence="13 14" key="1">
    <citation type="submission" date="2015-09" db="EMBL/GenBank/DDBJ databases">
        <authorList>
            <consortium name="Pathogen Informatics"/>
        </authorList>
    </citation>
    <scope>NUCLEOTIDE SEQUENCE [LARGE SCALE GENOMIC DNA]</scope>
    <source>
        <strain evidence="7 13">2789STDY5834875</strain>
        <strain evidence="8 14">2789STDY5834878</strain>
    </source>
</reference>
<dbReference type="EMBL" id="QSIS01000016">
    <property type="protein sequence ID" value="RHD06924.1"/>
    <property type="molecule type" value="Genomic_DNA"/>
</dbReference>
<evidence type="ECO:0000256" key="3">
    <source>
        <dbReference type="SAM" id="MobiDB-lite"/>
    </source>
</evidence>
<dbReference type="PANTHER" id="PTHR30046">
    <property type="entry name" value="FLAGELLAR M-RING PROTEIN"/>
    <property type="match status" value="1"/>
</dbReference>
<feature type="compositionally biased region" description="Polar residues" evidence="3">
    <location>
        <begin position="316"/>
        <end position="328"/>
    </location>
</feature>
<dbReference type="Proteomes" id="UP000095621">
    <property type="component" value="Unassembled WGS sequence"/>
</dbReference>
<evidence type="ECO:0000313" key="16">
    <source>
        <dbReference type="Proteomes" id="UP000285201"/>
    </source>
</evidence>
<keyword evidence="7" id="KW-0969">Cilium</keyword>
<dbReference type="OrthoDB" id="9807026at2"/>
<evidence type="ECO:0000313" key="15">
    <source>
        <dbReference type="Proteomes" id="UP000284794"/>
    </source>
</evidence>
<evidence type="ECO:0000313" key="14">
    <source>
        <dbReference type="Proteomes" id="UP000095780"/>
    </source>
</evidence>
<dbReference type="PANTHER" id="PTHR30046:SF0">
    <property type="entry name" value="FLAGELLAR M-RING PROTEIN"/>
    <property type="match status" value="1"/>
</dbReference>
<dbReference type="Proteomes" id="UP000285844">
    <property type="component" value="Unassembled WGS sequence"/>
</dbReference>
<evidence type="ECO:0000313" key="18">
    <source>
        <dbReference type="Proteomes" id="UP000481964"/>
    </source>
</evidence>
<gene>
    <name evidence="7" type="primary">fliF</name>
    <name evidence="12" type="ORF">DW007_13545</name>
    <name evidence="11" type="ORF">DW811_11180</name>
    <name evidence="10" type="ORF">DW858_11310</name>
    <name evidence="7" type="ORF">ERS852490_01277</name>
    <name evidence="8" type="ORF">ERS852492_00611</name>
    <name evidence="9" type="ORF">GKE48_02195</name>
</gene>
<feature type="domain" description="Flagellar M-ring N-terminal" evidence="5">
    <location>
        <begin position="45"/>
        <end position="215"/>
    </location>
</feature>
<dbReference type="InterPro" id="IPR045851">
    <property type="entry name" value="AMP-bd_C_sf"/>
</dbReference>
<dbReference type="AlphaFoldDB" id="A0A174YYJ8"/>
<dbReference type="Gene3D" id="3.30.300.30">
    <property type="match status" value="1"/>
</dbReference>
<accession>A0A174YYJ8</accession>
<dbReference type="Proteomes" id="UP000285201">
    <property type="component" value="Unassembled WGS sequence"/>
</dbReference>
<evidence type="ECO:0000313" key="10">
    <source>
        <dbReference type="EMBL" id="RHC11972.1"/>
    </source>
</evidence>